<accession>A0A135V7H6</accession>
<organism evidence="1 2">
    <name type="scientific">Colletotrichum salicis</name>
    <dbReference type="NCBI Taxonomy" id="1209931"/>
    <lineage>
        <taxon>Eukaryota</taxon>
        <taxon>Fungi</taxon>
        <taxon>Dikarya</taxon>
        <taxon>Ascomycota</taxon>
        <taxon>Pezizomycotina</taxon>
        <taxon>Sordariomycetes</taxon>
        <taxon>Hypocreomycetidae</taxon>
        <taxon>Glomerellales</taxon>
        <taxon>Glomerellaceae</taxon>
        <taxon>Colletotrichum</taxon>
        <taxon>Colletotrichum acutatum species complex</taxon>
    </lineage>
</organism>
<comment type="caution">
    <text evidence="1">The sequence shown here is derived from an EMBL/GenBank/DDBJ whole genome shotgun (WGS) entry which is preliminary data.</text>
</comment>
<protein>
    <submittedName>
        <fullName evidence="1">Uncharacterized protein</fullName>
    </submittedName>
</protein>
<gene>
    <name evidence="1" type="ORF">CSAL01_02199</name>
</gene>
<dbReference type="Proteomes" id="UP000070121">
    <property type="component" value="Unassembled WGS sequence"/>
</dbReference>
<dbReference type="AlphaFoldDB" id="A0A135V7H6"/>
<name>A0A135V7H6_9PEZI</name>
<sequence>MCGYGIVTEPPFQLEFIETYRQSPKDELQSKTYLVDTNTEFGPPPGSVEQILSLGLSLTSVKILMSAEKLEKWRWVPRTAKNAWWCDTEIDNSRFTQKPACAGEEIFSELFRTMFLSGIERCNSARCRASRAAYEAAAPQCRWASFRDFMITNGLF</sequence>
<proteinExistence type="predicted"/>
<reference evidence="1 2" key="1">
    <citation type="submission" date="2014-02" db="EMBL/GenBank/DDBJ databases">
        <title>The genome sequence of Colletotrichum salicis CBS 607.94.</title>
        <authorList>
            <person name="Baroncelli R."/>
            <person name="Thon M.R."/>
        </authorList>
    </citation>
    <scope>NUCLEOTIDE SEQUENCE [LARGE SCALE GENOMIC DNA]</scope>
    <source>
        <strain evidence="1 2">CBS 607.94</strain>
    </source>
</reference>
<keyword evidence="2" id="KW-1185">Reference proteome</keyword>
<dbReference type="EMBL" id="JFFI01000274">
    <property type="protein sequence ID" value="KXH68542.1"/>
    <property type="molecule type" value="Genomic_DNA"/>
</dbReference>
<evidence type="ECO:0000313" key="2">
    <source>
        <dbReference type="Proteomes" id="UP000070121"/>
    </source>
</evidence>
<evidence type="ECO:0000313" key="1">
    <source>
        <dbReference type="EMBL" id="KXH68542.1"/>
    </source>
</evidence>